<dbReference type="FunFam" id="3.10.105.10:FF:000012">
    <property type="entry name" value="Peptide/nickel transport system substrate-binding protein"/>
    <property type="match status" value="1"/>
</dbReference>
<feature type="chain" id="PRO_5038966678" evidence="5">
    <location>
        <begin position="21"/>
        <end position="534"/>
    </location>
</feature>
<reference evidence="7 8" key="1">
    <citation type="submission" date="2016-11" db="EMBL/GenBank/DDBJ databases">
        <title>Complete genome sequence of Streptomyces niveus SCSIO 3406.</title>
        <authorList>
            <person name="Zhu Q."/>
            <person name="Cheng W."/>
            <person name="Song Y."/>
            <person name="Li Q."/>
            <person name="Ju J."/>
        </authorList>
    </citation>
    <scope>NUCLEOTIDE SEQUENCE [LARGE SCALE GENOMIC DNA]</scope>
    <source>
        <strain evidence="7 8">SCSIO 3406</strain>
    </source>
</reference>
<organism evidence="7 8">
    <name type="scientific">Streptomyces niveus</name>
    <name type="common">Streptomyces spheroides</name>
    <dbReference type="NCBI Taxonomy" id="193462"/>
    <lineage>
        <taxon>Bacteria</taxon>
        <taxon>Bacillati</taxon>
        <taxon>Actinomycetota</taxon>
        <taxon>Actinomycetes</taxon>
        <taxon>Kitasatosporales</taxon>
        <taxon>Streptomycetaceae</taxon>
        <taxon>Streptomyces</taxon>
    </lineage>
</organism>
<name>A0A1U9QZA9_STRNV</name>
<dbReference type="GO" id="GO:0015833">
    <property type="term" value="P:peptide transport"/>
    <property type="evidence" value="ECO:0007669"/>
    <property type="project" value="TreeGrafter"/>
</dbReference>
<evidence type="ECO:0000313" key="8">
    <source>
        <dbReference type="Proteomes" id="UP000189677"/>
    </source>
</evidence>
<dbReference type="SUPFAM" id="SSF53850">
    <property type="entry name" value="Periplasmic binding protein-like II"/>
    <property type="match status" value="1"/>
</dbReference>
<dbReference type="RefSeq" id="WP_078078154.1">
    <property type="nucleotide sequence ID" value="NZ_CP018047.1"/>
</dbReference>
<evidence type="ECO:0000256" key="5">
    <source>
        <dbReference type="SAM" id="SignalP"/>
    </source>
</evidence>
<dbReference type="PROSITE" id="PS51257">
    <property type="entry name" value="PROKAR_LIPOPROTEIN"/>
    <property type="match status" value="1"/>
</dbReference>
<dbReference type="Gene3D" id="3.40.190.10">
    <property type="entry name" value="Periplasmic binding protein-like II"/>
    <property type="match status" value="1"/>
</dbReference>
<dbReference type="PANTHER" id="PTHR30290">
    <property type="entry name" value="PERIPLASMIC BINDING COMPONENT OF ABC TRANSPORTER"/>
    <property type="match status" value="1"/>
</dbReference>
<dbReference type="AlphaFoldDB" id="A0A1U9QZA9"/>
<dbReference type="PIRSF" id="PIRSF002741">
    <property type="entry name" value="MppA"/>
    <property type="match status" value="1"/>
</dbReference>
<protein>
    <submittedName>
        <fullName evidence="7">Peptide-binding protein</fullName>
    </submittedName>
</protein>
<dbReference type="PANTHER" id="PTHR30290:SF10">
    <property type="entry name" value="PERIPLASMIC OLIGOPEPTIDE-BINDING PROTEIN-RELATED"/>
    <property type="match status" value="1"/>
</dbReference>
<proteinExistence type="inferred from homology"/>
<dbReference type="Proteomes" id="UP000189677">
    <property type="component" value="Chromosome"/>
</dbReference>
<dbReference type="GO" id="GO:0042597">
    <property type="term" value="C:periplasmic space"/>
    <property type="evidence" value="ECO:0007669"/>
    <property type="project" value="UniProtKB-ARBA"/>
</dbReference>
<dbReference type="GO" id="GO:1904680">
    <property type="term" value="F:peptide transmembrane transporter activity"/>
    <property type="evidence" value="ECO:0007669"/>
    <property type="project" value="TreeGrafter"/>
</dbReference>
<dbReference type="Pfam" id="PF00496">
    <property type="entry name" value="SBP_bac_5"/>
    <property type="match status" value="1"/>
</dbReference>
<sequence>MKRKSLVLPVVAGLLAPVLAACGGSDGGSGSGDAIVVGTTDQFTATKESPAPFDPAFAYDTGSWNVLRQSLQTLMHIPRGGGAPVPEAASNCRFSDNQNESYRCELRDGLKFASGAEITSQDVKFSIDRVIDINSEAGAVGLLKNIDTIETPSASEVIFHLKTPDATFPYKLSTPVAGIVDPEAYDGRKLRDGFDVTGSGPYNFKAETDGDRIVKAVFTKNSSYKGDLKLRNDKVELRSYPDAAAMGKALDSGEIDVMARTMSPDQIEDMTAKPTDKIELTEMPGLEIRYLAFDTDEPVVKDKAVRQAVASLVDRGEIASEVYGSTAEPLYSLIPATITAHTNSFFNKYGEPDPAEAKRLLDEAGVQTPVQFTLNYTTDHYGEATAKEFETLKKQLNSSGLFDVDTKGTEWSKFRPAQTRGDYTVYGMGWFPDFPDPDNYIAPFLDENNFLNAPYSNKKVSGELIPQSRSEAERSAAAKSFAQMQDIVAEDVPVLPLWQGKQYVAADDDISGVEWALNPSGELLLWELGTGSAV</sequence>
<dbReference type="KEGG" id="snw:BBN63_28290"/>
<comment type="subcellular location">
    <subcellularLocation>
        <location evidence="1">Cell envelope</location>
    </subcellularLocation>
</comment>
<evidence type="ECO:0000313" key="7">
    <source>
        <dbReference type="EMBL" id="AQU69507.1"/>
    </source>
</evidence>
<evidence type="ECO:0000259" key="6">
    <source>
        <dbReference type="Pfam" id="PF00496"/>
    </source>
</evidence>
<dbReference type="InterPro" id="IPR030678">
    <property type="entry name" value="Peptide/Ni-bd"/>
</dbReference>
<evidence type="ECO:0000256" key="1">
    <source>
        <dbReference type="ARBA" id="ARBA00004196"/>
    </source>
</evidence>
<dbReference type="Gene3D" id="3.10.105.10">
    <property type="entry name" value="Dipeptide-binding Protein, Domain 3"/>
    <property type="match status" value="1"/>
</dbReference>
<dbReference type="Gene3D" id="3.90.76.10">
    <property type="entry name" value="Dipeptide-binding Protein, Domain 1"/>
    <property type="match status" value="1"/>
</dbReference>
<dbReference type="InterPro" id="IPR000914">
    <property type="entry name" value="SBP_5_dom"/>
</dbReference>
<dbReference type="OrthoDB" id="9801912at2"/>
<feature type="signal peptide" evidence="5">
    <location>
        <begin position="1"/>
        <end position="20"/>
    </location>
</feature>
<dbReference type="InterPro" id="IPR039424">
    <property type="entry name" value="SBP_5"/>
</dbReference>
<keyword evidence="3" id="KW-0813">Transport</keyword>
<accession>A0A1U9QZA9</accession>
<gene>
    <name evidence="7" type="ORF">BBN63_28290</name>
</gene>
<evidence type="ECO:0000256" key="4">
    <source>
        <dbReference type="ARBA" id="ARBA00022729"/>
    </source>
</evidence>
<keyword evidence="4 5" id="KW-0732">Signal</keyword>
<dbReference type="GO" id="GO:0030313">
    <property type="term" value="C:cell envelope"/>
    <property type="evidence" value="ECO:0007669"/>
    <property type="project" value="UniProtKB-SubCell"/>
</dbReference>
<feature type="domain" description="Solute-binding protein family 5" evidence="6">
    <location>
        <begin position="84"/>
        <end position="449"/>
    </location>
</feature>
<dbReference type="GO" id="GO:0043190">
    <property type="term" value="C:ATP-binding cassette (ABC) transporter complex"/>
    <property type="evidence" value="ECO:0007669"/>
    <property type="project" value="InterPro"/>
</dbReference>
<evidence type="ECO:0000256" key="3">
    <source>
        <dbReference type="ARBA" id="ARBA00022448"/>
    </source>
</evidence>
<keyword evidence="8" id="KW-1185">Reference proteome</keyword>
<comment type="similarity">
    <text evidence="2">Belongs to the bacterial solute-binding protein 5 family.</text>
</comment>
<dbReference type="EMBL" id="CP018047">
    <property type="protein sequence ID" value="AQU69507.1"/>
    <property type="molecule type" value="Genomic_DNA"/>
</dbReference>
<evidence type="ECO:0000256" key="2">
    <source>
        <dbReference type="ARBA" id="ARBA00005695"/>
    </source>
</evidence>